<evidence type="ECO:0000256" key="6">
    <source>
        <dbReference type="ARBA" id="ARBA00023242"/>
    </source>
</evidence>
<gene>
    <name evidence="9" type="ORF">C2S53_018604</name>
</gene>
<dbReference type="PANTHER" id="PTHR31194">
    <property type="entry name" value="SHN SHINE , DNA BINDING / TRANSCRIPTION FACTOR"/>
    <property type="match status" value="1"/>
</dbReference>
<dbReference type="PROSITE" id="PS51032">
    <property type="entry name" value="AP2_ERF"/>
    <property type="match status" value="1"/>
</dbReference>
<dbReference type="InterPro" id="IPR001471">
    <property type="entry name" value="AP2/ERF_dom"/>
</dbReference>
<dbReference type="SUPFAM" id="SSF54171">
    <property type="entry name" value="DNA-binding domain"/>
    <property type="match status" value="1"/>
</dbReference>
<dbReference type="EMBL" id="SDAM02000101">
    <property type="protein sequence ID" value="KAH6830155.1"/>
    <property type="molecule type" value="Genomic_DNA"/>
</dbReference>
<dbReference type="CDD" id="cd00018">
    <property type="entry name" value="AP2"/>
    <property type="match status" value="1"/>
</dbReference>
<evidence type="ECO:0000256" key="1">
    <source>
        <dbReference type="ARBA" id="ARBA00004123"/>
    </source>
</evidence>
<protein>
    <recommendedName>
        <fullName evidence="8">AP2/ERF domain-containing protein</fullName>
    </recommendedName>
</protein>
<keyword evidence="6" id="KW-0539">Nucleus</keyword>
<keyword evidence="3" id="KW-0805">Transcription regulation</keyword>
<dbReference type="Gene3D" id="3.30.730.10">
    <property type="entry name" value="AP2/ERF domain"/>
    <property type="match status" value="1"/>
</dbReference>
<evidence type="ECO:0000256" key="7">
    <source>
        <dbReference type="SAM" id="MobiDB-lite"/>
    </source>
</evidence>
<feature type="region of interest" description="Disordered" evidence="7">
    <location>
        <begin position="83"/>
        <end position="121"/>
    </location>
</feature>
<dbReference type="SMART" id="SM00380">
    <property type="entry name" value="AP2"/>
    <property type="match status" value="1"/>
</dbReference>
<keyword evidence="10" id="KW-1185">Reference proteome</keyword>
<dbReference type="GO" id="GO:0003700">
    <property type="term" value="F:DNA-binding transcription factor activity"/>
    <property type="evidence" value="ECO:0007669"/>
    <property type="project" value="InterPro"/>
</dbReference>
<organism evidence="9 10">
    <name type="scientific">Perilla frutescens var. hirtella</name>
    <name type="common">Perilla citriodora</name>
    <name type="synonym">Perilla setoyensis</name>
    <dbReference type="NCBI Taxonomy" id="608512"/>
    <lineage>
        <taxon>Eukaryota</taxon>
        <taxon>Viridiplantae</taxon>
        <taxon>Streptophyta</taxon>
        <taxon>Embryophyta</taxon>
        <taxon>Tracheophyta</taxon>
        <taxon>Spermatophyta</taxon>
        <taxon>Magnoliopsida</taxon>
        <taxon>eudicotyledons</taxon>
        <taxon>Gunneridae</taxon>
        <taxon>Pentapetalae</taxon>
        <taxon>asterids</taxon>
        <taxon>lamiids</taxon>
        <taxon>Lamiales</taxon>
        <taxon>Lamiaceae</taxon>
        <taxon>Nepetoideae</taxon>
        <taxon>Elsholtzieae</taxon>
        <taxon>Perilla</taxon>
    </lineage>
</organism>
<dbReference type="PANTHER" id="PTHR31194:SF140">
    <property type="entry name" value="ETHYLENE-RESPONSIVE TRANSCRIPTION FACTOR CRF2"/>
    <property type="match status" value="1"/>
</dbReference>
<comment type="caution">
    <text evidence="9">The sequence shown here is derived from an EMBL/GenBank/DDBJ whole genome shotgun (WGS) entry which is preliminary data.</text>
</comment>
<dbReference type="GO" id="GO:0003677">
    <property type="term" value="F:DNA binding"/>
    <property type="evidence" value="ECO:0007669"/>
    <property type="project" value="UniProtKB-KW"/>
</dbReference>
<keyword evidence="5" id="KW-0804">Transcription</keyword>
<dbReference type="InterPro" id="IPR036955">
    <property type="entry name" value="AP2/ERF_dom_sf"/>
</dbReference>
<dbReference type="GO" id="GO:0005634">
    <property type="term" value="C:nucleus"/>
    <property type="evidence" value="ECO:0007669"/>
    <property type="project" value="UniProtKB-SubCell"/>
</dbReference>
<evidence type="ECO:0000256" key="2">
    <source>
        <dbReference type="ARBA" id="ARBA00022821"/>
    </source>
</evidence>
<reference evidence="9 10" key="1">
    <citation type="journal article" date="2021" name="Nat. Commun.">
        <title>Incipient diploidization of the medicinal plant Perilla within 10,000 years.</title>
        <authorList>
            <person name="Zhang Y."/>
            <person name="Shen Q."/>
            <person name="Leng L."/>
            <person name="Zhang D."/>
            <person name="Chen S."/>
            <person name="Shi Y."/>
            <person name="Ning Z."/>
            <person name="Chen S."/>
        </authorList>
    </citation>
    <scope>NUCLEOTIDE SEQUENCE [LARGE SCALE GENOMIC DNA]</scope>
    <source>
        <strain evidence="10">cv. PC099</strain>
    </source>
</reference>
<proteinExistence type="predicted"/>
<evidence type="ECO:0000259" key="8">
    <source>
        <dbReference type="PROSITE" id="PS51032"/>
    </source>
</evidence>
<sequence>MSSKYLQPIKYSVQKTVTTKLVTPPPCNGCATTYQPPRLVRFFVTDGDATDSSDDECEKLCARQVRRHVNEIRLERENAFATKGIQESNGGAARKKQKRPAVQRPAPARPGAVVQAGKEKKFRGVRQRPWGKWSAEIRDPARRVRVWLGTFNTAEEAAVAYDRAAVQIRGPDAITNFIKPPDRELPAEERASTSTAAVMVPGKDAGTEEGCQNYGSPVSVLGFLRFNGNDLENERMEEEVLMDECAPFDQSFLDGFSLDEAPPLPLIFDKISVPQIDISDFTWDFVNDFFQD</sequence>
<dbReference type="Pfam" id="PF00847">
    <property type="entry name" value="AP2"/>
    <property type="match status" value="1"/>
</dbReference>
<name>A0AAD4P8S8_PERFH</name>
<keyword evidence="4" id="KW-0238">DNA-binding</keyword>
<dbReference type="InterPro" id="IPR050913">
    <property type="entry name" value="AP2/ERF_ERF"/>
</dbReference>
<dbReference type="InterPro" id="IPR016177">
    <property type="entry name" value="DNA-bd_dom_sf"/>
</dbReference>
<dbReference type="PRINTS" id="PR00367">
    <property type="entry name" value="ETHRSPELEMNT"/>
</dbReference>
<dbReference type="GO" id="GO:0006952">
    <property type="term" value="P:defense response"/>
    <property type="evidence" value="ECO:0007669"/>
    <property type="project" value="UniProtKB-KW"/>
</dbReference>
<feature type="domain" description="AP2/ERF" evidence="8">
    <location>
        <begin position="121"/>
        <end position="178"/>
    </location>
</feature>
<evidence type="ECO:0000256" key="4">
    <source>
        <dbReference type="ARBA" id="ARBA00023125"/>
    </source>
</evidence>
<comment type="subcellular location">
    <subcellularLocation>
        <location evidence="1">Nucleus</location>
    </subcellularLocation>
</comment>
<accession>A0AAD4P8S8</accession>
<evidence type="ECO:0000313" key="9">
    <source>
        <dbReference type="EMBL" id="KAH6830155.1"/>
    </source>
</evidence>
<feature type="compositionally biased region" description="Low complexity" evidence="7">
    <location>
        <begin position="102"/>
        <end position="116"/>
    </location>
</feature>
<dbReference type="AlphaFoldDB" id="A0AAD4P8S8"/>
<dbReference type="FunFam" id="3.30.730.10:FF:000001">
    <property type="entry name" value="Ethylene-responsive transcription factor 2"/>
    <property type="match status" value="1"/>
</dbReference>
<evidence type="ECO:0000256" key="5">
    <source>
        <dbReference type="ARBA" id="ARBA00023163"/>
    </source>
</evidence>
<dbReference type="Proteomes" id="UP001190926">
    <property type="component" value="Unassembled WGS sequence"/>
</dbReference>
<keyword evidence="2" id="KW-0611">Plant defense</keyword>
<evidence type="ECO:0000256" key="3">
    <source>
        <dbReference type="ARBA" id="ARBA00023015"/>
    </source>
</evidence>
<evidence type="ECO:0000313" key="10">
    <source>
        <dbReference type="Proteomes" id="UP001190926"/>
    </source>
</evidence>